<keyword evidence="1" id="KW-0378">Hydrolase</keyword>
<proteinExistence type="predicted"/>
<name>A0A921LV40_9ACTN</name>
<dbReference type="Pfam" id="PF14196">
    <property type="entry name" value="ATC_hydrolase"/>
    <property type="match status" value="1"/>
</dbReference>
<dbReference type="Proteomes" id="UP000753256">
    <property type="component" value="Unassembled WGS sequence"/>
</dbReference>
<reference evidence="1" key="1">
    <citation type="journal article" date="2021" name="PeerJ">
        <title>Extensive microbial diversity within the chicken gut microbiome revealed by metagenomics and culture.</title>
        <authorList>
            <person name="Gilroy R."/>
            <person name="Ravi A."/>
            <person name="Getino M."/>
            <person name="Pursley I."/>
            <person name="Horton D.L."/>
            <person name="Alikhan N.F."/>
            <person name="Baker D."/>
            <person name="Gharbi K."/>
            <person name="Hall N."/>
            <person name="Watson M."/>
            <person name="Adriaenssens E.M."/>
            <person name="Foster-Nyarko E."/>
            <person name="Jarju S."/>
            <person name="Secka A."/>
            <person name="Antonio M."/>
            <person name="Oren A."/>
            <person name="Chaudhuri R.R."/>
            <person name="La Ragione R."/>
            <person name="Hildebrand F."/>
            <person name="Pallen M.J."/>
        </authorList>
    </citation>
    <scope>NUCLEOTIDE SEQUENCE</scope>
    <source>
        <strain evidence="1">ChiHjej13B12-9602</strain>
    </source>
</reference>
<organism evidence="1 2">
    <name type="scientific">Enorma phocaeensis</name>
    <dbReference type="NCBI Taxonomy" id="1871019"/>
    <lineage>
        <taxon>Bacteria</taxon>
        <taxon>Bacillati</taxon>
        <taxon>Actinomycetota</taxon>
        <taxon>Coriobacteriia</taxon>
        <taxon>Coriobacteriales</taxon>
        <taxon>Coriobacteriaceae</taxon>
        <taxon>Enorma</taxon>
    </lineage>
</organism>
<gene>
    <name evidence="1" type="ORF">K8V70_06330</name>
</gene>
<dbReference type="EMBL" id="DYUZ01000028">
    <property type="protein sequence ID" value="HJG37460.1"/>
    <property type="molecule type" value="Genomic_DNA"/>
</dbReference>
<reference evidence="1" key="2">
    <citation type="submission" date="2021-09" db="EMBL/GenBank/DDBJ databases">
        <authorList>
            <person name="Gilroy R."/>
        </authorList>
    </citation>
    <scope>NUCLEOTIDE SEQUENCE</scope>
    <source>
        <strain evidence="1">ChiHjej13B12-9602</strain>
    </source>
</reference>
<protein>
    <submittedName>
        <fullName evidence="1">L-2-amino-thiazoline-4-carboxylic acid hydrolase</fullName>
    </submittedName>
</protein>
<evidence type="ECO:0000313" key="1">
    <source>
        <dbReference type="EMBL" id="HJG37460.1"/>
    </source>
</evidence>
<evidence type="ECO:0000313" key="2">
    <source>
        <dbReference type="Proteomes" id="UP000753256"/>
    </source>
</evidence>
<comment type="caution">
    <text evidence="1">The sequence shown here is derived from an EMBL/GenBank/DDBJ whole genome shotgun (WGS) entry which is preliminary data.</text>
</comment>
<dbReference type="RefSeq" id="WP_273190297.1">
    <property type="nucleotide sequence ID" value="NZ_DYUZ01000028.1"/>
</dbReference>
<sequence length="187" mass="21176">MGTDGRYDAIDSASCTTPRIEDIPLIVRREIEARAIAPFYDALVEEIGQDRADRIVRTAVSRLGEESGRALAAERPGDADPLAYYRDEVMPRFSAGGSMTWEDVELDAEAGTLAMDATRCAFAEMYRRLGLERLGRLLSCERDPHMFHGYDKRLEFTRTETLMEGCDRCDFRLRMRPSDTAPTDPER</sequence>
<dbReference type="InterPro" id="IPR026002">
    <property type="entry name" value="ATC_hydrolase-like"/>
</dbReference>
<accession>A0A921LV40</accession>
<dbReference type="AlphaFoldDB" id="A0A921LV40"/>
<dbReference type="GO" id="GO:0016787">
    <property type="term" value="F:hydrolase activity"/>
    <property type="evidence" value="ECO:0007669"/>
    <property type="project" value="UniProtKB-KW"/>
</dbReference>